<dbReference type="InterPro" id="IPR027417">
    <property type="entry name" value="P-loop_NTPase"/>
</dbReference>
<accession>A0ABU1Z2R2</accession>
<keyword evidence="4" id="KW-1185">Reference proteome</keyword>
<protein>
    <submittedName>
        <fullName evidence="3">AAA+ superfamily ATPase</fullName>
    </submittedName>
</protein>
<dbReference type="SUPFAM" id="SSF52540">
    <property type="entry name" value="P-loop containing nucleoside triphosphate hydrolases"/>
    <property type="match status" value="1"/>
</dbReference>
<name>A0ABU1Z2R2_9MICC</name>
<dbReference type="InterPro" id="IPR041682">
    <property type="entry name" value="AAA_14"/>
</dbReference>
<dbReference type="Proteomes" id="UP001180715">
    <property type="component" value="Unassembled WGS sequence"/>
</dbReference>
<evidence type="ECO:0000259" key="1">
    <source>
        <dbReference type="Pfam" id="PF13173"/>
    </source>
</evidence>
<feature type="domain" description="DUF4143" evidence="2">
    <location>
        <begin position="214"/>
        <end position="359"/>
    </location>
</feature>
<dbReference type="Pfam" id="PF13635">
    <property type="entry name" value="DUF4143"/>
    <property type="match status" value="1"/>
</dbReference>
<dbReference type="Pfam" id="PF13173">
    <property type="entry name" value="AAA_14"/>
    <property type="match status" value="1"/>
</dbReference>
<feature type="domain" description="AAA" evidence="1">
    <location>
        <begin position="35"/>
        <end position="163"/>
    </location>
</feature>
<proteinExistence type="predicted"/>
<sequence length="418" mass="47866">MSTILDKTGRFVVDRIIERPRYFSRIQPFIDKPLVKVLTGVRRCGKSTILQQLQEVIRAGSADPQVFAMNFESADGLHITDAAALLRRIEAENLNKNTRAYFFFDEIQQVADWEKAINAIRVDYDADIYVTGSNSRMLSGDLATHLAGRYVEFLIQPFSFAEFVELHRQSDRTLSEHFQHFVQFGGFPALKYFNLDREPSLDYLDSVYNSVVLKDVIEYHQIRDVDIFHRIVGYCFANIGKTFSAQSLVRFFKSEGRTVSVDTVLNYLEFCVNAFLIYRVPRFEIAGKARLRATEKYYAVDHGFRETLGLSNQADIELTLENIVCVELLARGYEVSVGRAGAREIDFIARKGSDTEYFQVSYLLGSQNTVDREFGALRGVTDNFPKTVLSMDQFDMSRDGIQHKNIIEWLVEPSPLHS</sequence>
<evidence type="ECO:0000313" key="4">
    <source>
        <dbReference type="Proteomes" id="UP001180715"/>
    </source>
</evidence>
<organism evidence="3 4">
    <name type="scientific">Pseudoglutamicibacter albus</name>
    <dbReference type="NCBI Taxonomy" id="98671"/>
    <lineage>
        <taxon>Bacteria</taxon>
        <taxon>Bacillati</taxon>
        <taxon>Actinomycetota</taxon>
        <taxon>Actinomycetes</taxon>
        <taxon>Micrococcales</taxon>
        <taxon>Micrococcaceae</taxon>
        <taxon>Pseudoglutamicibacter</taxon>
    </lineage>
</organism>
<dbReference type="InterPro" id="IPR025420">
    <property type="entry name" value="DUF4143"/>
</dbReference>
<comment type="caution">
    <text evidence="3">The sequence shown here is derived from an EMBL/GenBank/DDBJ whole genome shotgun (WGS) entry which is preliminary data.</text>
</comment>
<evidence type="ECO:0000259" key="2">
    <source>
        <dbReference type="Pfam" id="PF13635"/>
    </source>
</evidence>
<dbReference type="RefSeq" id="WP_310247857.1">
    <property type="nucleotide sequence ID" value="NZ_JAVDXX010000001.1"/>
</dbReference>
<dbReference type="PANTHER" id="PTHR33295">
    <property type="entry name" value="ATPASE"/>
    <property type="match status" value="1"/>
</dbReference>
<gene>
    <name evidence="3" type="ORF">J2S67_001554</name>
</gene>
<dbReference type="EMBL" id="JAVDXX010000001">
    <property type="protein sequence ID" value="MDR7294286.1"/>
    <property type="molecule type" value="Genomic_DNA"/>
</dbReference>
<reference evidence="3" key="1">
    <citation type="submission" date="2023-07" db="EMBL/GenBank/DDBJ databases">
        <title>Sequencing the genomes of 1000 actinobacteria strains.</title>
        <authorList>
            <person name="Klenk H.-P."/>
        </authorList>
    </citation>
    <scope>NUCLEOTIDE SEQUENCE</scope>
    <source>
        <strain evidence="3">DSM 13068</strain>
    </source>
</reference>
<dbReference type="PANTHER" id="PTHR33295:SF20">
    <property type="entry name" value="ATPASE"/>
    <property type="match status" value="1"/>
</dbReference>
<evidence type="ECO:0000313" key="3">
    <source>
        <dbReference type="EMBL" id="MDR7294286.1"/>
    </source>
</evidence>